<evidence type="ECO:0000256" key="6">
    <source>
        <dbReference type="ARBA" id="ARBA00022827"/>
    </source>
</evidence>
<keyword evidence="14" id="KW-1185">Reference proteome</keyword>
<dbReference type="Pfam" id="PF01494">
    <property type="entry name" value="FAD_binding_3"/>
    <property type="match status" value="2"/>
</dbReference>
<dbReference type="AlphaFoldDB" id="A0A1B2JA63"/>
<keyword evidence="8 11" id="KW-0503">Monooxygenase</keyword>
<dbReference type="GO" id="GO:0106364">
    <property type="term" value="F:4-hydroxy-3-all-trans-polyprenylbenzoate oxygenase activity"/>
    <property type="evidence" value="ECO:0007669"/>
    <property type="project" value="UniProtKB-EC"/>
</dbReference>
<dbReference type="InterPro" id="IPR000689">
    <property type="entry name" value="UbQ_mOase_COQ6"/>
</dbReference>
<comment type="subcellular location">
    <subcellularLocation>
        <location evidence="11">Mitochondrion inner membrane</location>
        <topology evidence="11">Peripheral membrane protein</topology>
        <orientation evidence="11">Matrix side</orientation>
    </subcellularLocation>
</comment>
<dbReference type="EMBL" id="CP014585">
    <property type="protein sequence ID" value="ANZ74891.1"/>
    <property type="molecule type" value="Genomic_DNA"/>
</dbReference>
<evidence type="ECO:0000256" key="11">
    <source>
        <dbReference type="HAMAP-Rule" id="MF_03193"/>
    </source>
</evidence>
<evidence type="ECO:0000256" key="7">
    <source>
        <dbReference type="ARBA" id="ARBA00023002"/>
    </source>
</evidence>
<dbReference type="UniPathway" id="UPA00232"/>
<dbReference type="EC" id="1.14.15.46" evidence="11"/>
<dbReference type="PRINTS" id="PR00420">
    <property type="entry name" value="RNGMNOXGNASE"/>
</dbReference>
<evidence type="ECO:0000313" key="13">
    <source>
        <dbReference type="EMBL" id="ANZ74891.1"/>
    </source>
</evidence>
<comment type="similarity">
    <text evidence="2 11">Belongs to the UbiH/COQ6 family.</text>
</comment>
<dbReference type="PROSITE" id="PS01304">
    <property type="entry name" value="UBIH"/>
    <property type="match status" value="1"/>
</dbReference>
<evidence type="ECO:0000256" key="3">
    <source>
        <dbReference type="ARBA" id="ARBA00022630"/>
    </source>
</evidence>
<comment type="catalytic activity">
    <reaction evidence="11">
        <text>a 4-hydroxy-3-(all-trans-polyprenyl)benzoate + 2 reduced [2Fe-2S]-[ferredoxin] + O2 + 2 H(+) = a 3,4-dihydroxy-5-(all-trans-polyprenyl)benzoate + 2 oxidized [2Fe-2S]-[ferredoxin] + H2O</text>
        <dbReference type="Rhea" id="RHEA:81195"/>
        <dbReference type="Rhea" id="RHEA-COMP:9514"/>
        <dbReference type="Rhea" id="RHEA-COMP:10000"/>
        <dbReference type="Rhea" id="RHEA-COMP:10001"/>
        <dbReference type="Rhea" id="RHEA-COMP:10930"/>
        <dbReference type="ChEBI" id="CHEBI:15377"/>
        <dbReference type="ChEBI" id="CHEBI:15378"/>
        <dbReference type="ChEBI" id="CHEBI:15379"/>
        <dbReference type="ChEBI" id="CHEBI:33737"/>
        <dbReference type="ChEBI" id="CHEBI:33738"/>
        <dbReference type="ChEBI" id="CHEBI:64694"/>
        <dbReference type="ChEBI" id="CHEBI:78396"/>
        <dbReference type="EC" id="1.14.15.45"/>
    </reaction>
</comment>
<dbReference type="Gene3D" id="3.50.50.60">
    <property type="entry name" value="FAD/NAD(P)-binding domain"/>
    <property type="match status" value="2"/>
</dbReference>
<keyword evidence="6 11" id="KW-0274">FAD</keyword>
<dbReference type="GO" id="GO:0071949">
    <property type="term" value="F:FAD binding"/>
    <property type="evidence" value="ECO:0007669"/>
    <property type="project" value="InterPro"/>
</dbReference>
<gene>
    <name evidence="11 13" type="primary">COQ6</name>
    <name evidence="13" type="ORF">ATY40_BA7502196</name>
</gene>
<dbReference type="PANTHER" id="PTHR43876">
    <property type="entry name" value="UBIQUINONE BIOSYNTHESIS MONOOXYGENASE COQ6, MITOCHONDRIAL"/>
    <property type="match status" value="1"/>
</dbReference>
<dbReference type="InterPro" id="IPR018168">
    <property type="entry name" value="Ubi_Hdrlase_CS"/>
</dbReference>
<reference evidence="13 14" key="1">
    <citation type="submission" date="2016-02" db="EMBL/GenBank/DDBJ databases">
        <title>Comparative genomic and transcriptomic foundation for Pichia pastoris.</title>
        <authorList>
            <person name="Love K.R."/>
            <person name="Shah K.A."/>
            <person name="Whittaker C.A."/>
            <person name="Wu J."/>
            <person name="Bartlett M.C."/>
            <person name="Ma D."/>
            <person name="Leeson R.L."/>
            <person name="Priest M."/>
            <person name="Young S.K."/>
            <person name="Love J.C."/>
        </authorList>
    </citation>
    <scope>NUCLEOTIDE SEQUENCE [LARGE SCALE GENOMIC DNA]</scope>
    <source>
        <strain evidence="13 14">ATCC 28485</strain>
    </source>
</reference>
<evidence type="ECO:0000256" key="9">
    <source>
        <dbReference type="ARBA" id="ARBA00023128"/>
    </source>
</evidence>
<feature type="domain" description="FAD-binding" evidence="12">
    <location>
        <begin position="17"/>
        <end position="217"/>
    </location>
</feature>
<dbReference type="HAMAP" id="MF_03193">
    <property type="entry name" value="COQ6_monooxygenase"/>
    <property type="match status" value="1"/>
</dbReference>
<protein>
    <recommendedName>
        <fullName evidence="11">Ubiquinone biosynthesis monooxygenase COQ6, mitochondrial</fullName>
        <ecNumber evidence="11">1.14.15.45</ecNumber>
    </recommendedName>
    <alternativeName>
        <fullName evidence="11">2-methoxy-6-polyprenolphenol 4-hydroxylase</fullName>
        <ecNumber evidence="11">1.14.15.46</ecNumber>
    </alternativeName>
</protein>
<comment type="catalytic activity">
    <reaction evidence="11">
        <text>a 2-methoxy-6-(all-trans-polyprenyl)phenol + 2 reduced [2Fe-2S]-[ferredoxin] + O2 + 2 H(+) = a 2-methoxy-6-(all-trans-polyprenyl)benzene-1,4-diol + 2 oxidized [2Fe-2S]-[ferredoxin] + H2O</text>
        <dbReference type="Rhea" id="RHEA:81183"/>
        <dbReference type="Rhea" id="RHEA-COMP:9551"/>
        <dbReference type="Rhea" id="RHEA-COMP:10000"/>
        <dbReference type="Rhea" id="RHEA-COMP:10001"/>
        <dbReference type="Rhea" id="RHEA-COMP:10858"/>
        <dbReference type="ChEBI" id="CHEBI:15377"/>
        <dbReference type="ChEBI" id="CHEBI:15378"/>
        <dbReference type="ChEBI" id="CHEBI:15379"/>
        <dbReference type="ChEBI" id="CHEBI:33737"/>
        <dbReference type="ChEBI" id="CHEBI:33738"/>
        <dbReference type="ChEBI" id="CHEBI:62731"/>
        <dbReference type="ChEBI" id="CHEBI:84166"/>
        <dbReference type="EC" id="1.14.15.46"/>
    </reaction>
</comment>
<dbReference type="EC" id="1.14.15.45" evidence="11"/>
<evidence type="ECO:0000313" key="14">
    <source>
        <dbReference type="Proteomes" id="UP000094565"/>
    </source>
</evidence>
<keyword evidence="4 11" id="KW-0831">Ubiquinone biosynthesis</keyword>
<dbReference type="Proteomes" id="UP000094565">
    <property type="component" value="Chromosome 2"/>
</dbReference>
<comment type="cofactor">
    <cofactor evidence="1 11">
        <name>FAD</name>
        <dbReference type="ChEBI" id="CHEBI:57692"/>
    </cofactor>
</comment>
<comment type="subunit">
    <text evidence="11">Component of a multi-subunit COQ enzyme complex, composed of at least COQ3, COQ4, COQ5, COQ6, COQ7 and COQ9.</text>
</comment>
<dbReference type="GO" id="GO:0120538">
    <property type="term" value="F:2-methoxy-6-polyprenolphenol 4-hydroxylase activity"/>
    <property type="evidence" value="ECO:0007669"/>
    <property type="project" value="UniProtKB-EC"/>
</dbReference>
<evidence type="ECO:0000256" key="5">
    <source>
        <dbReference type="ARBA" id="ARBA00022792"/>
    </source>
</evidence>
<keyword evidence="7 11" id="KW-0560">Oxidoreductase</keyword>
<proteinExistence type="inferred from homology"/>
<dbReference type="SUPFAM" id="SSF51905">
    <property type="entry name" value="FAD/NAD(P)-binding domain"/>
    <property type="match status" value="1"/>
</dbReference>
<keyword evidence="9 11" id="KW-0496">Mitochondrion</keyword>
<comment type="function">
    <text evidence="11">FAD-dependent monooxygenase required for two non-consecutive steps during ubiquinone biosynthesis. Required for the C5-ring hydroxylation during ubiquinone biosynthesis by catalyzing the hydroxylation of 4-hydroxy-3-(all-trans-polyprenyl)benzoic acid to 3,4-dihydroxy-5-(all-trans-polyprenyl)benzoic acid. Also acts downstream of coq4, for the C1-hydroxylation during ubiquinone biosynthesis by catalyzing the hydroxylation of 2-methoxy-6-(all-trans-polyprenyl)phenol to 2-methoxy-6-(all-trans-polyprenyl)benzene-1,4-diol. The electrons required for the hydroxylation reaction are funneled indirectly to coq6 from NADPH via a ferredoxin/ferredoxin reductase system.</text>
</comment>
<dbReference type="PANTHER" id="PTHR43876:SF7">
    <property type="entry name" value="UBIQUINONE BIOSYNTHESIS MONOOXYGENASE COQ6, MITOCHONDRIAL"/>
    <property type="match status" value="1"/>
</dbReference>
<sequence>MFQVIRRFATSVSNVADIVIIGGGPAGLTLGTALKNSPITKHLKIHLVEGGQIIEPLTSFLETPPPNYLNRVVSLTPSTIGFLDSIGAWSHFNQERTQSYDDIVTYDGVSGARMNFEHPNIATMVETTNIQAGLLSRLNELNSQQEVKLVIQEDTKVISIAKDSITQWPTLQLSNGDSLTCRLLLGCDGYNSPVRHFAGIESRGWSYNRWGVVATLKFADTEFRFPTGWQRFLPTGPLALLPLPNGYTSIVWSTTPELAEMLLSLDETEFLSMVNAGTRLSTEELSMIYDLAKSKSPDLLEQIQWRLNLFADKLKPADEEDFPLQVAEIVTGSRARFPLKLSHADTYVEDRVALVGDAAHTTHPLAGQGLNMGQEDVKSLVEALERATSRGLDIGNSLALEPYFSERWPKNHVLLGVVDKIHKIYSTDFAPFVAARSFGVDVLNSLGPIKDFMVGTISGNSKR</sequence>
<evidence type="ECO:0000256" key="10">
    <source>
        <dbReference type="ARBA" id="ARBA00023136"/>
    </source>
</evidence>
<evidence type="ECO:0000256" key="2">
    <source>
        <dbReference type="ARBA" id="ARBA00005349"/>
    </source>
</evidence>
<keyword evidence="10 11" id="KW-0472">Membrane</keyword>
<keyword evidence="5 11" id="KW-0999">Mitochondrion inner membrane</keyword>
<dbReference type="InterPro" id="IPR051205">
    <property type="entry name" value="UbiH/COQ6_monooxygenase"/>
</dbReference>
<organism evidence="13 14">
    <name type="scientific">Komagataella pastoris</name>
    <name type="common">Yeast</name>
    <name type="synonym">Pichia pastoris</name>
    <dbReference type="NCBI Taxonomy" id="4922"/>
    <lineage>
        <taxon>Eukaryota</taxon>
        <taxon>Fungi</taxon>
        <taxon>Dikarya</taxon>
        <taxon>Ascomycota</taxon>
        <taxon>Saccharomycotina</taxon>
        <taxon>Pichiomycetes</taxon>
        <taxon>Pichiales</taxon>
        <taxon>Pichiaceae</taxon>
        <taxon>Komagataella</taxon>
    </lineage>
</organism>
<feature type="domain" description="FAD-binding" evidence="12">
    <location>
        <begin position="326"/>
        <end position="385"/>
    </location>
</feature>
<evidence type="ECO:0000259" key="12">
    <source>
        <dbReference type="Pfam" id="PF01494"/>
    </source>
</evidence>
<accession>A0A1B2JA63</accession>
<dbReference type="InterPro" id="IPR010971">
    <property type="entry name" value="UbiH/COQ6"/>
</dbReference>
<evidence type="ECO:0000256" key="8">
    <source>
        <dbReference type="ARBA" id="ARBA00023033"/>
    </source>
</evidence>
<dbReference type="GO" id="GO:0016712">
    <property type="term" value="F:oxidoreductase activity, acting on paired donors, with incorporation or reduction of molecular oxygen, reduced flavin or flavoprotein as one donor, and incorporation of one atom of oxygen"/>
    <property type="evidence" value="ECO:0007669"/>
    <property type="project" value="UniProtKB-UniRule"/>
</dbReference>
<dbReference type="InterPro" id="IPR002938">
    <property type="entry name" value="FAD-bd"/>
</dbReference>
<name>A0A1B2JA63_PICPA</name>
<evidence type="ECO:0000256" key="4">
    <source>
        <dbReference type="ARBA" id="ARBA00022688"/>
    </source>
</evidence>
<dbReference type="NCBIfam" id="TIGR01988">
    <property type="entry name" value="Ubi-OHases"/>
    <property type="match status" value="1"/>
</dbReference>
<keyword evidence="3 11" id="KW-0285">Flavoprotein</keyword>
<dbReference type="GO" id="GO:0031314">
    <property type="term" value="C:extrinsic component of mitochondrial inner membrane"/>
    <property type="evidence" value="ECO:0007669"/>
    <property type="project" value="UniProtKB-UniRule"/>
</dbReference>
<comment type="pathway">
    <text evidence="11">Cofactor biosynthesis; ubiquinone biosynthesis.</text>
</comment>
<dbReference type="OrthoDB" id="683240at2759"/>
<evidence type="ECO:0000256" key="1">
    <source>
        <dbReference type="ARBA" id="ARBA00001974"/>
    </source>
</evidence>
<dbReference type="InterPro" id="IPR036188">
    <property type="entry name" value="FAD/NAD-bd_sf"/>
</dbReference>
<dbReference type="FunFam" id="3.50.50.60:FF:000021">
    <property type="entry name" value="Ubiquinone biosynthesis monooxygenase COQ6"/>
    <property type="match status" value="1"/>
</dbReference>